<dbReference type="OrthoDB" id="1405595at2759"/>
<dbReference type="InterPro" id="IPR013087">
    <property type="entry name" value="Znf_C2H2_type"/>
</dbReference>
<keyword evidence="6" id="KW-0804">Transcription</keyword>
<dbReference type="GO" id="GO:0003677">
    <property type="term" value="F:DNA binding"/>
    <property type="evidence" value="ECO:0007669"/>
    <property type="project" value="InterPro"/>
</dbReference>
<keyword evidence="5" id="KW-0805">Transcription regulation</keyword>
<dbReference type="SUPFAM" id="SSF57667">
    <property type="entry name" value="beta-beta-alpha zinc fingers"/>
    <property type="match status" value="1"/>
</dbReference>
<dbReference type="EMBL" id="JAGMUX010000003">
    <property type="protein sequence ID" value="KAH7265678.1"/>
    <property type="molecule type" value="Genomic_DNA"/>
</dbReference>
<reference evidence="10" key="1">
    <citation type="journal article" date="2021" name="Nat. Commun.">
        <title>Genetic determinants of endophytism in the Arabidopsis root mycobiome.</title>
        <authorList>
            <person name="Mesny F."/>
            <person name="Miyauchi S."/>
            <person name="Thiergart T."/>
            <person name="Pickel B."/>
            <person name="Atanasova L."/>
            <person name="Karlsson M."/>
            <person name="Huettel B."/>
            <person name="Barry K.W."/>
            <person name="Haridas S."/>
            <person name="Chen C."/>
            <person name="Bauer D."/>
            <person name="Andreopoulos W."/>
            <person name="Pangilinan J."/>
            <person name="LaButti K."/>
            <person name="Riley R."/>
            <person name="Lipzen A."/>
            <person name="Clum A."/>
            <person name="Drula E."/>
            <person name="Henrissat B."/>
            <person name="Kohler A."/>
            <person name="Grigoriev I.V."/>
            <person name="Martin F.M."/>
            <person name="Hacquard S."/>
        </authorList>
    </citation>
    <scope>NUCLEOTIDE SEQUENCE</scope>
    <source>
        <strain evidence="10">MPI-CAGE-AT-0023</strain>
    </source>
</reference>
<evidence type="ECO:0000256" key="6">
    <source>
        <dbReference type="ARBA" id="ARBA00023163"/>
    </source>
</evidence>
<dbReference type="Gene3D" id="4.10.240.10">
    <property type="entry name" value="Zn(2)-C6 fungal-type DNA-binding domain"/>
    <property type="match status" value="1"/>
</dbReference>
<dbReference type="GeneID" id="70221920"/>
<dbReference type="PROSITE" id="PS00028">
    <property type="entry name" value="ZINC_FINGER_C2H2_1"/>
    <property type="match status" value="2"/>
</dbReference>
<evidence type="ECO:0000313" key="11">
    <source>
        <dbReference type="Proteomes" id="UP000720189"/>
    </source>
</evidence>
<dbReference type="RefSeq" id="XP_046054413.1">
    <property type="nucleotide sequence ID" value="XM_046191966.1"/>
</dbReference>
<dbReference type="PANTHER" id="PTHR47660">
    <property type="entry name" value="TRANSCRIPTION FACTOR WITH C2H2 AND ZN(2)-CYS(6) DNA BINDING DOMAIN (EUROFUNG)-RELATED-RELATED"/>
    <property type="match status" value="1"/>
</dbReference>
<evidence type="ECO:0000256" key="1">
    <source>
        <dbReference type="ARBA" id="ARBA00022723"/>
    </source>
</evidence>
<keyword evidence="3 8" id="KW-0863">Zinc-finger</keyword>
<evidence type="ECO:0000259" key="9">
    <source>
        <dbReference type="PROSITE" id="PS50157"/>
    </source>
</evidence>
<dbReference type="Proteomes" id="UP000720189">
    <property type="component" value="Unassembled WGS sequence"/>
</dbReference>
<keyword evidence="2" id="KW-0677">Repeat</keyword>
<sequence length="830" mass="93412">MTLQCTFCNQDFRRSEHLERHLLRHIGARPFVCTTCGADFARRDTLLRHVRSHAQPPPALPGPGSRHRRVCVPRACRPCAESKQKCDGRDPFLRCVGKQRTCVYVADQRRSAHRLDTLSSLDHGPSLSGQCEASQAIVNQASETSKAFEESCEPAAPHPVAPKHPNSLASSFCLPDEVSHQLGISVLDGSPLGNGTSWLTDWYPELPVTLSFMNESYNATEGSNGTRTEGLQGNASDQIVLDPTNWPSARAPRPIFTSDQALDMIITNQPPPIGLWPSHHPTIHHPLHQQPSDQSVTEVTDHTDDVMANDMTWKIEDYHHVPALGQQTYSVMCVHFATLNADNEFHQAFTYKPFPTYETTAAFVQAYFEHFQPLFPIIHQPTFHPRETPWILTLAVTVIGSRYSALGMDSAALHLHEFLRRSINLWNERGFASDPSSNLCLAQATVLSQIGMMFSGSMEMAEHAQKNMSHVALICKKASDPSRYRSYRDPADCPRQGLEEWETWVYAESCRRLAYLSWLVDCQLALYFDLSPTLPIDLLQVPMPSSQALWAAESQDSWLSDFATTPDPSVSYSLRQALDELYVSRKVPNHCTELTRLLLAVGVYFDEQRGPDASVYLDVLRKDEDEITGSDRLGWLALEHNHILSLLLPLPIRELMAFSGWRVNEVERSEADLRLARWVRNEGAGARLVIYHAAKVYSCIRERPFAIYSETMAFLTATLAIWAVTMSVNRSAQPSWPSTEDHSFGQGRLKTLRFDRFTDRSTIIDWVSGKGNVRPYLAGVGALEGSMVAPLLIRESVRVLRKKLSCMFSDAVSRILQFHFESRHYIAMLV</sequence>
<proteinExistence type="predicted"/>
<dbReference type="Gene3D" id="3.30.160.60">
    <property type="entry name" value="Classic Zinc Finger"/>
    <property type="match status" value="2"/>
</dbReference>
<evidence type="ECO:0000256" key="3">
    <source>
        <dbReference type="ARBA" id="ARBA00022771"/>
    </source>
</evidence>
<feature type="domain" description="C2H2-type" evidence="9">
    <location>
        <begin position="3"/>
        <end position="30"/>
    </location>
</feature>
<dbReference type="CDD" id="cd12148">
    <property type="entry name" value="fungal_TF_MHR"/>
    <property type="match status" value="1"/>
</dbReference>
<keyword evidence="11" id="KW-1185">Reference proteome</keyword>
<dbReference type="InterPro" id="IPR007219">
    <property type="entry name" value="XnlR_reg_dom"/>
</dbReference>
<dbReference type="InterPro" id="IPR036236">
    <property type="entry name" value="Znf_C2H2_sf"/>
</dbReference>
<dbReference type="GO" id="GO:0008270">
    <property type="term" value="F:zinc ion binding"/>
    <property type="evidence" value="ECO:0007669"/>
    <property type="project" value="UniProtKB-KW"/>
</dbReference>
<dbReference type="PROSITE" id="PS50157">
    <property type="entry name" value="ZINC_FINGER_C2H2_2"/>
    <property type="match status" value="2"/>
</dbReference>
<evidence type="ECO:0000256" key="7">
    <source>
        <dbReference type="ARBA" id="ARBA00023242"/>
    </source>
</evidence>
<dbReference type="GO" id="GO:0000981">
    <property type="term" value="F:DNA-binding transcription factor activity, RNA polymerase II-specific"/>
    <property type="evidence" value="ECO:0007669"/>
    <property type="project" value="InterPro"/>
</dbReference>
<feature type="domain" description="C2H2-type" evidence="9">
    <location>
        <begin position="31"/>
        <end position="58"/>
    </location>
</feature>
<evidence type="ECO:0000256" key="5">
    <source>
        <dbReference type="ARBA" id="ARBA00023015"/>
    </source>
</evidence>
<dbReference type="FunFam" id="3.30.160.60:FF:000100">
    <property type="entry name" value="Zinc finger 45-like"/>
    <property type="match status" value="1"/>
</dbReference>
<evidence type="ECO:0000256" key="2">
    <source>
        <dbReference type="ARBA" id="ARBA00022737"/>
    </source>
</evidence>
<dbReference type="Pfam" id="PF00096">
    <property type="entry name" value="zf-C2H2"/>
    <property type="match status" value="2"/>
</dbReference>
<accession>A0A9P9KKX6</accession>
<evidence type="ECO:0000313" key="10">
    <source>
        <dbReference type="EMBL" id="KAH7265678.1"/>
    </source>
</evidence>
<gene>
    <name evidence="10" type="ORF">BKA55DRAFT_559346</name>
</gene>
<evidence type="ECO:0000256" key="4">
    <source>
        <dbReference type="ARBA" id="ARBA00022833"/>
    </source>
</evidence>
<dbReference type="InterPro" id="IPR001138">
    <property type="entry name" value="Zn2Cys6_DnaBD"/>
</dbReference>
<keyword evidence="7" id="KW-0539">Nucleus</keyword>
<keyword evidence="4" id="KW-0862">Zinc</keyword>
<name>A0A9P9KKX6_FUSRE</name>
<dbReference type="SMART" id="SM00355">
    <property type="entry name" value="ZnF_C2H2"/>
    <property type="match status" value="2"/>
</dbReference>
<organism evidence="10 11">
    <name type="scientific">Fusarium redolens</name>
    <dbReference type="NCBI Taxonomy" id="48865"/>
    <lineage>
        <taxon>Eukaryota</taxon>
        <taxon>Fungi</taxon>
        <taxon>Dikarya</taxon>
        <taxon>Ascomycota</taxon>
        <taxon>Pezizomycotina</taxon>
        <taxon>Sordariomycetes</taxon>
        <taxon>Hypocreomycetidae</taxon>
        <taxon>Hypocreales</taxon>
        <taxon>Nectriaceae</taxon>
        <taxon>Fusarium</taxon>
        <taxon>Fusarium redolens species complex</taxon>
    </lineage>
</organism>
<comment type="caution">
    <text evidence="10">The sequence shown here is derived from an EMBL/GenBank/DDBJ whole genome shotgun (WGS) entry which is preliminary data.</text>
</comment>
<keyword evidence="1" id="KW-0479">Metal-binding</keyword>
<protein>
    <submittedName>
        <fullName evidence="10">Fungal-specific transcription factor domain-containing protein</fullName>
    </submittedName>
</protein>
<dbReference type="CDD" id="cd00067">
    <property type="entry name" value="GAL4"/>
    <property type="match status" value="1"/>
</dbReference>
<dbReference type="InterPro" id="IPR036864">
    <property type="entry name" value="Zn2-C6_fun-type_DNA-bd_sf"/>
</dbReference>
<dbReference type="GO" id="GO:0006351">
    <property type="term" value="P:DNA-templated transcription"/>
    <property type="evidence" value="ECO:0007669"/>
    <property type="project" value="InterPro"/>
</dbReference>
<dbReference type="Pfam" id="PF04082">
    <property type="entry name" value="Fungal_trans"/>
    <property type="match status" value="1"/>
</dbReference>
<dbReference type="AlphaFoldDB" id="A0A9P9KKX6"/>
<evidence type="ECO:0000256" key="8">
    <source>
        <dbReference type="PROSITE-ProRule" id="PRU00042"/>
    </source>
</evidence>